<gene>
    <name evidence="1" type="ORF">A9E74_01017</name>
</gene>
<dbReference type="RefSeq" id="WP_245652055.1">
    <property type="nucleotide sequence ID" value="NZ_MCRI01000007.1"/>
</dbReference>
<evidence type="ECO:0000313" key="1">
    <source>
        <dbReference type="EMBL" id="ODN67290.1"/>
    </source>
</evidence>
<keyword evidence="2" id="KW-1185">Reference proteome</keyword>
<dbReference type="AlphaFoldDB" id="A0A1E3GTA4"/>
<dbReference type="PATRIC" id="fig|291169.3.peg.1024"/>
<proteinExistence type="predicted"/>
<accession>A0A1E3GTA4</accession>
<comment type="caution">
    <text evidence="1">The sequence shown here is derived from an EMBL/GenBank/DDBJ whole genome shotgun (WGS) entry which is preliminary data.</text>
</comment>
<reference evidence="1 2" key="1">
    <citation type="submission" date="2016-07" db="EMBL/GenBank/DDBJ databases">
        <title>Draft Genome Sequence of Methylophaga muralis Bur 1.</title>
        <authorList>
            <person name="Vasilenko O.V."/>
            <person name="Doronina N.V."/>
            <person name="Shmareva M.N."/>
            <person name="Tarlachkov S.V."/>
            <person name="Mustakhimov I."/>
            <person name="Trotsenko Y.A."/>
        </authorList>
    </citation>
    <scope>NUCLEOTIDE SEQUENCE [LARGE SCALE GENOMIC DNA]</scope>
    <source>
        <strain evidence="1 2">Bur 1</strain>
    </source>
</reference>
<organism evidence="1 2">
    <name type="scientific">Methylophaga muralis</name>
    <dbReference type="NCBI Taxonomy" id="291169"/>
    <lineage>
        <taxon>Bacteria</taxon>
        <taxon>Pseudomonadati</taxon>
        <taxon>Pseudomonadota</taxon>
        <taxon>Gammaproteobacteria</taxon>
        <taxon>Thiotrichales</taxon>
        <taxon>Piscirickettsiaceae</taxon>
        <taxon>Methylophaga</taxon>
    </lineage>
</organism>
<dbReference type="STRING" id="291169.A9E74_01017"/>
<evidence type="ECO:0000313" key="2">
    <source>
        <dbReference type="Proteomes" id="UP000094379"/>
    </source>
</evidence>
<sequence length="181" mass="21038">MSDSEIIPLHNSTQEKIHLEHEAAKLFMRLYEKQFGTPMRHIWHNLPRKPDVSCYLNDSKLDLEIAHIYGSEAEAKLILGREADEKMLAALHRLTQLPVNSRLIAALNAVLSSKAQKNYHTQRVWLVLRNMNSLWQQSDFEKHRQQIVLPQAHPFEQIWLLGDAKGRSGVMQLYPAEESYF</sequence>
<dbReference type="EMBL" id="MCRI01000007">
    <property type="protein sequence ID" value="ODN67290.1"/>
    <property type="molecule type" value="Genomic_DNA"/>
</dbReference>
<name>A0A1E3GTA4_9GAMM</name>
<protein>
    <submittedName>
        <fullName evidence="1">Uncharacterized protein</fullName>
    </submittedName>
</protein>
<dbReference type="Proteomes" id="UP000094379">
    <property type="component" value="Unassembled WGS sequence"/>
</dbReference>